<dbReference type="EMBL" id="LAJX01000291">
    <property type="protein sequence ID" value="KJV05143.1"/>
    <property type="molecule type" value="Genomic_DNA"/>
</dbReference>
<proteinExistence type="predicted"/>
<dbReference type="GO" id="GO:0006355">
    <property type="term" value="P:regulation of DNA-templated transcription"/>
    <property type="evidence" value="ECO:0007669"/>
    <property type="project" value="InterPro"/>
</dbReference>
<dbReference type="OrthoDB" id="5772384at2"/>
<name>A0A0F3IF42_9GAMM</name>
<protein>
    <submittedName>
        <fullName evidence="1">Uncharacterized protein</fullName>
    </submittedName>
</protein>
<sequence>MTIQANISLPDELFNELERRAPQLEDRSNLIAEALRYFFTTHKEMGGELEQINQYADELNREAEDVLSYQLIHE</sequence>
<comment type="caution">
    <text evidence="1">The sequence shown here is derived from an EMBL/GenBank/DDBJ whole genome shotgun (WGS) entry which is preliminary data.</text>
</comment>
<reference evidence="1 2" key="2">
    <citation type="journal article" date="2016" name="Microb. Ecol.">
        <title>Genome Characteristics of a Novel Type I Methanotroph (Sn10-6) Isolated from a Flooded Indian Rice Field.</title>
        <authorList>
            <person name="Rahalkar M.C."/>
            <person name="Pandit P.S."/>
            <person name="Dhakephalkar P.K."/>
            <person name="Pore S."/>
            <person name="Arora P."/>
            <person name="Kapse N."/>
        </authorList>
    </citation>
    <scope>NUCLEOTIDE SEQUENCE [LARGE SCALE GENOMIC DNA]</scope>
    <source>
        <strain evidence="1 2">Sn10-6</strain>
    </source>
</reference>
<dbReference type="InterPro" id="IPR013321">
    <property type="entry name" value="Arc_rbn_hlx_hlx"/>
</dbReference>
<evidence type="ECO:0000313" key="1">
    <source>
        <dbReference type="EMBL" id="KJV05143.1"/>
    </source>
</evidence>
<dbReference type="RefSeq" id="WP_045780638.1">
    <property type="nucleotide sequence ID" value="NZ_LAJX01000291.1"/>
</dbReference>
<dbReference type="Proteomes" id="UP000033684">
    <property type="component" value="Unassembled WGS sequence"/>
</dbReference>
<dbReference type="Gene3D" id="1.10.1220.10">
    <property type="entry name" value="Met repressor-like"/>
    <property type="match status" value="1"/>
</dbReference>
<organism evidence="1 2">
    <name type="scientific">Methylocucumis oryzae</name>
    <dbReference type="NCBI Taxonomy" id="1632867"/>
    <lineage>
        <taxon>Bacteria</taxon>
        <taxon>Pseudomonadati</taxon>
        <taxon>Pseudomonadota</taxon>
        <taxon>Gammaproteobacteria</taxon>
        <taxon>Methylococcales</taxon>
        <taxon>Methylococcaceae</taxon>
        <taxon>Methylocucumis</taxon>
    </lineage>
</organism>
<accession>A0A0F3IF42</accession>
<gene>
    <name evidence="1" type="ORF">VZ94_20365</name>
</gene>
<dbReference type="AlphaFoldDB" id="A0A0F3IF42"/>
<keyword evidence="2" id="KW-1185">Reference proteome</keyword>
<evidence type="ECO:0000313" key="2">
    <source>
        <dbReference type="Proteomes" id="UP000033684"/>
    </source>
</evidence>
<reference evidence="2" key="1">
    <citation type="submission" date="2015-03" db="EMBL/GenBank/DDBJ databases">
        <title>Draft genome sequence of a novel methanotroph (Sn10-6) isolated from flooded ricefield rhizosphere in India.</title>
        <authorList>
            <person name="Pandit P.S."/>
            <person name="Pore S.D."/>
            <person name="Arora P."/>
            <person name="Kapse N.G."/>
            <person name="Dhakephalkar P.K."/>
            <person name="Rahalkar M.C."/>
        </authorList>
    </citation>
    <scope>NUCLEOTIDE SEQUENCE [LARGE SCALE GENOMIC DNA]</scope>
    <source>
        <strain evidence="2">Sn10-6</strain>
    </source>
</reference>